<dbReference type="InterPro" id="IPR004045">
    <property type="entry name" value="Glutathione_S-Trfase_N"/>
</dbReference>
<comment type="similarity">
    <text evidence="1">Belongs to the 'GDXG' lipolytic enzyme family.</text>
</comment>
<dbReference type="SUPFAM" id="SSF47616">
    <property type="entry name" value="GST C-terminal domain-like"/>
    <property type="match status" value="1"/>
</dbReference>
<reference evidence="6" key="1">
    <citation type="journal article" date="2020" name="BMC Genomics">
        <title>Correction to: Identification and distribution of gene clusters required for synthesis of sphingolipid metabolism inhibitors in diverse species of the filamentous fungus Fusarium.</title>
        <authorList>
            <person name="Kim H.S."/>
            <person name="Lohmar J.M."/>
            <person name="Busman M."/>
            <person name="Brown D.W."/>
            <person name="Naumann T.A."/>
            <person name="Divon H.H."/>
            <person name="Lysoe E."/>
            <person name="Uhlig S."/>
            <person name="Proctor R.H."/>
        </authorList>
    </citation>
    <scope>NUCLEOTIDE SEQUENCE [LARGE SCALE GENOMIC DNA]</scope>
    <source>
        <strain evidence="6">NRRL 25331</strain>
    </source>
</reference>
<accession>A0A8H5TQK6</accession>
<dbReference type="InterPro" id="IPR050300">
    <property type="entry name" value="GDXG_lipolytic_enzyme"/>
</dbReference>
<dbReference type="Pfam" id="PF07859">
    <property type="entry name" value="Abhydrolase_3"/>
    <property type="match status" value="1"/>
</dbReference>
<organism evidence="5 6">
    <name type="scientific">Fusarium circinatum</name>
    <name type="common">Pitch canker fungus</name>
    <name type="synonym">Gibberella circinata</name>
    <dbReference type="NCBI Taxonomy" id="48490"/>
    <lineage>
        <taxon>Eukaryota</taxon>
        <taxon>Fungi</taxon>
        <taxon>Dikarya</taxon>
        <taxon>Ascomycota</taxon>
        <taxon>Pezizomycotina</taxon>
        <taxon>Sordariomycetes</taxon>
        <taxon>Hypocreomycetidae</taxon>
        <taxon>Hypocreales</taxon>
        <taxon>Nectriaceae</taxon>
        <taxon>Fusarium</taxon>
        <taxon>Fusarium fujikuroi species complex</taxon>
    </lineage>
</organism>
<dbReference type="EMBL" id="JAAQPE010000260">
    <property type="protein sequence ID" value="KAF5673695.1"/>
    <property type="molecule type" value="Genomic_DNA"/>
</dbReference>
<feature type="domain" description="GST N-terminal" evidence="4">
    <location>
        <begin position="15"/>
        <end position="106"/>
    </location>
</feature>
<evidence type="ECO:0000256" key="1">
    <source>
        <dbReference type="ARBA" id="ARBA00010515"/>
    </source>
</evidence>
<dbReference type="SUPFAM" id="SSF53474">
    <property type="entry name" value="alpha/beta-Hydrolases"/>
    <property type="match status" value="1"/>
</dbReference>
<evidence type="ECO:0000256" key="3">
    <source>
        <dbReference type="PROSITE-ProRule" id="PRU10038"/>
    </source>
</evidence>
<dbReference type="CDD" id="cd03038">
    <property type="entry name" value="GST_N_etherase_LigE"/>
    <property type="match status" value="1"/>
</dbReference>
<name>A0A8H5TQK6_FUSCI</name>
<evidence type="ECO:0000256" key="2">
    <source>
        <dbReference type="ARBA" id="ARBA00022801"/>
    </source>
</evidence>
<dbReference type="Pfam" id="PF22041">
    <property type="entry name" value="GST_C_7"/>
    <property type="match status" value="1"/>
</dbReference>
<dbReference type="InterPro" id="IPR036249">
    <property type="entry name" value="Thioredoxin-like_sf"/>
</dbReference>
<dbReference type="Gene3D" id="1.20.1050.10">
    <property type="match status" value="1"/>
</dbReference>
<keyword evidence="6" id="KW-1185">Reference proteome</keyword>
<dbReference type="InterPro" id="IPR054416">
    <property type="entry name" value="GST_UstS-like_C"/>
</dbReference>
<protein>
    <recommendedName>
        <fullName evidence="4">GST N-terminal domain-containing protein</fullName>
    </recommendedName>
</protein>
<dbReference type="InterPro" id="IPR013094">
    <property type="entry name" value="AB_hydrolase_3"/>
</dbReference>
<dbReference type="PROSITE" id="PS01174">
    <property type="entry name" value="LIPASE_GDXG_SER"/>
    <property type="match status" value="1"/>
</dbReference>
<evidence type="ECO:0000259" key="4">
    <source>
        <dbReference type="PROSITE" id="PS50404"/>
    </source>
</evidence>
<dbReference type="AlphaFoldDB" id="A0A8H5TQK6"/>
<dbReference type="Pfam" id="PF13409">
    <property type="entry name" value="GST_N_2"/>
    <property type="match status" value="1"/>
</dbReference>
<dbReference type="SUPFAM" id="SSF52833">
    <property type="entry name" value="Thioredoxin-like"/>
    <property type="match status" value="1"/>
</dbReference>
<evidence type="ECO:0000313" key="5">
    <source>
        <dbReference type="EMBL" id="KAF5673695.1"/>
    </source>
</evidence>
<dbReference type="PROSITE" id="PS50404">
    <property type="entry name" value="GST_NTER"/>
    <property type="match status" value="1"/>
</dbReference>
<reference evidence="5 6" key="2">
    <citation type="submission" date="2020-05" db="EMBL/GenBank/DDBJ databases">
        <title>Identification and distribution of gene clusters putatively required for synthesis of sphingolipid metabolism inhibitors in phylogenetically diverse species of the filamentous fungus Fusarium.</title>
        <authorList>
            <person name="Kim H.-S."/>
            <person name="Busman M."/>
            <person name="Brown D.W."/>
            <person name="Divon H."/>
            <person name="Uhlig S."/>
            <person name="Proctor R.H."/>
        </authorList>
    </citation>
    <scope>NUCLEOTIDE SEQUENCE [LARGE SCALE GENOMIC DNA]</scope>
    <source>
        <strain evidence="5 6">NRRL 25331</strain>
    </source>
</reference>
<evidence type="ECO:0000313" key="6">
    <source>
        <dbReference type="Proteomes" id="UP000572754"/>
    </source>
</evidence>
<dbReference type="InterPro" id="IPR033140">
    <property type="entry name" value="Lipase_GDXG_put_SER_AS"/>
</dbReference>
<dbReference type="Gene3D" id="3.40.30.10">
    <property type="entry name" value="Glutaredoxin"/>
    <property type="match status" value="1"/>
</dbReference>
<dbReference type="Proteomes" id="UP000572754">
    <property type="component" value="Unassembled WGS sequence"/>
</dbReference>
<sequence>MSESSKKIVFYDIAARPPVEKNCFSPNPWKSRFALNFKGVPYSTSWVALPDITKVRTGLNVPACRKFNDGKDFYTLPIIQDPSTGSVVGDSFDIAIYLQKTYPTSGGGDLFPTQTLDFDFEHPYILVPLSEWRDKENPEYAKFNLNIDAAFTAHVQLGVQGMPFDPASEEESKAEFVRRAGVKQWDDFALVGEARDKVMQSLREMLGNLAKLFTRDMSGPFLLGEKASYADMLVGAWLRMLHATLPGDEWAQIAGWHDGTFGKLHEALDAFAEKRTMALLSWCQVAWHVSILICRILLLVPSALYFIIPSNRPHEKWTLHQTLGRKLMFDLMQFYTSIRLITRMPTERKDLGLRFISIAPATDRDVYRGPLKDEVIQPGTVRAVWYPEAHDSSSLSNMESGEYLLLHFHGGGYVLGSPLPLDSGYFAGVFSKYITPKVLFAGYRLTCVPEGRFPAALQDAVTAYLHVLSLGVSAENIVVSGDSAGGHLVISLLRYISEYLPDTPSPKAALLWSPWIDIPAATPAHHVRQRKNYSTDYLPADFAEWATESFAPEGIVDRNGPYVTLKRKPFRTRTKMWAHVGDAELLYDEVVEWVQDMREAGNDVTIRIEHGAPHDIVESGHINGFRREGEQAAKAAAEWL</sequence>
<gene>
    <name evidence="5" type="ORF">FCIRC_7957</name>
</gene>
<dbReference type="InterPro" id="IPR036282">
    <property type="entry name" value="Glutathione-S-Trfase_C_sf"/>
</dbReference>
<feature type="active site" evidence="3">
    <location>
        <position position="483"/>
    </location>
</feature>
<keyword evidence="2" id="KW-0378">Hydrolase</keyword>
<dbReference type="PANTHER" id="PTHR48081:SF8">
    <property type="entry name" value="ALPHA_BETA HYDROLASE FOLD-3 DOMAIN-CONTAINING PROTEIN-RELATED"/>
    <property type="match status" value="1"/>
</dbReference>
<dbReference type="GO" id="GO:0016787">
    <property type="term" value="F:hydrolase activity"/>
    <property type="evidence" value="ECO:0007669"/>
    <property type="project" value="UniProtKB-KW"/>
</dbReference>
<comment type="caution">
    <text evidence="5">The sequence shown here is derived from an EMBL/GenBank/DDBJ whole genome shotgun (WGS) entry which is preliminary data.</text>
</comment>
<proteinExistence type="inferred from homology"/>
<dbReference type="InterPro" id="IPR029058">
    <property type="entry name" value="AB_hydrolase_fold"/>
</dbReference>
<dbReference type="PANTHER" id="PTHR48081">
    <property type="entry name" value="AB HYDROLASE SUPERFAMILY PROTEIN C4A8.06C"/>
    <property type="match status" value="1"/>
</dbReference>
<dbReference type="Gene3D" id="3.40.50.1820">
    <property type="entry name" value="alpha/beta hydrolase"/>
    <property type="match status" value="1"/>
</dbReference>